<feature type="region of interest" description="Disordered" evidence="1">
    <location>
        <begin position="22"/>
        <end position="55"/>
    </location>
</feature>
<accession>A0ABV4I052</accession>
<name>A0ABV4I052_9ACTN</name>
<dbReference type="InterPro" id="IPR051675">
    <property type="entry name" value="Endo/Exo/Phosphatase_dom_1"/>
</dbReference>
<evidence type="ECO:0000259" key="3">
    <source>
        <dbReference type="SMART" id="SM00278"/>
    </source>
</evidence>
<dbReference type="EMBL" id="JBGGTQ010000003">
    <property type="protein sequence ID" value="MEZ0492047.1"/>
    <property type="molecule type" value="Genomic_DNA"/>
</dbReference>
<dbReference type="NCBIfam" id="TIGR00426">
    <property type="entry name" value="competence protein ComEA helix-hairpin-helix repeat region"/>
    <property type="match status" value="1"/>
</dbReference>
<keyword evidence="4" id="KW-0238">DNA-binding</keyword>
<evidence type="ECO:0000313" key="4">
    <source>
        <dbReference type="EMBL" id="MEZ0492047.1"/>
    </source>
</evidence>
<dbReference type="Proteomes" id="UP001566476">
    <property type="component" value="Unassembled WGS sequence"/>
</dbReference>
<evidence type="ECO:0000256" key="2">
    <source>
        <dbReference type="SAM" id="Phobius"/>
    </source>
</evidence>
<dbReference type="InterPro" id="IPR019554">
    <property type="entry name" value="Soluble_ligand-bd"/>
</dbReference>
<feature type="domain" description="Helix-hairpin-helix DNA-binding motif class 1" evidence="3">
    <location>
        <begin position="236"/>
        <end position="255"/>
    </location>
</feature>
<dbReference type="GO" id="GO:0003677">
    <property type="term" value="F:DNA binding"/>
    <property type="evidence" value="ECO:0007669"/>
    <property type="project" value="UniProtKB-KW"/>
</dbReference>
<feature type="transmembrane region" description="Helical" evidence="2">
    <location>
        <begin position="84"/>
        <end position="104"/>
    </location>
</feature>
<keyword evidence="2" id="KW-0472">Membrane</keyword>
<gene>
    <name evidence="4" type="ORF">AB2L28_07335</name>
</gene>
<dbReference type="PANTHER" id="PTHR21180">
    <property type="entry name" value="ENDONUCLEASE/EXONUCLEASE/PHOSPHATASE FAMILY DOMAIN-CONTAINING PROTEIN 1"/>
    <property type="match status" value="1"/>
</dbReference>
<dbReference type="InterPro" id="IPR003583">
    <property type="entry name" value="Hlx-hairpin-Hlx_DNA-bd_motif"/>
</dbReference>
<comment type="caution">
    <text evidence="4">The sequence shown here is derived from an EMBL/GenBank/DDBJ whole genome shotgun (WGS) entry which is preliminary data.</text>
</comment>
<dbReference type="Pfam" id="PF10531">
    <property type="entry name" value="SLBB"/>
    <property type="match status" value="1"/>
</dbReference>
<sequence>MPTPPPRRVAAARARELAVRQFRAAGGDPDDEFGDEFGDGFGDESGDPVGERTRPGLVGEWSRRLADRTPPGWRAVRLRVGSRAVAGAVLACLLAAAGLGFAAWRSWPDPGAQQGEAVPARTAPVASGSAPSTPTPSVPAGAAPTSGSVVVHVAGRVLHPGVVTVSAGSRVADALTAAGGPAADADLDALNLARVLQDGEQVLVPAPGQPAAAPAPVAGTAGAPAGRVDLNAATAADLDALPGVGEVLAGRIVAWREENGRFTSVEDLGEVQGIGPKVLDGLRDLVSV</sequence>
<feature type="compositionally biased region" description="Low complexity" evidence="1">
    <location>
        <begin position="122"/>
        <end position="132"/>
    </location>
</feature>
<feature type="compositionally biased region" description="Acidic residues" evidence="1">
    <location>
        <begin position="28"/>
        <end position="46"/>
    </location>
</feature>
<protein>
    <submittedName>
        <fullName evidence="4">ComEA family DNA-binding protein</fullName>
    </submittedName>
</protein>
<organism evidence="4 5">
    <name type="scientific">Kineococcus mangrovi</name>
    <dbReference type="NCBI Taxonomy" id="1660183"/>
    <lineage>
        <taxon>Bacteria</taxon>
        <taxon>Bacillati</taxon>
        <taxon>Actinomycetota</taxon>
        <taxon>Actinomycetes</taxon>
        <taxon>Kineosporiales</taxon>
        <taxon>Kineosporiaceae</taxon>
        <taxon>Kineococcus</taxon>
    </lineage>
</organism>
<dbReference type="Gene3D" id="1.10.150.320">
    <property type="entry name" value="Photosystem II 12 kDa extrinsic protein"/>
    <property type="match status" value="1"/>
</dbReference>
<feature type="domain" description="Helix-hairpin-helix DNA-binding motif class 1" evidence="3">
    <location>
        <begin position="266"/>
        <end position="285"/>
    </location>
</feature>
<dbReference type="InterPro" id="IPR004509">
    <property type="entry name" value="Competence_ComEA_HhH"/>
</dbReference>
<evidence type="ECO:0000313" key="5">
    <source>
        <dbReference type="Proteomes" id="UP001566476"/>
    </source>
</evidence>
<dbReference type="Pfam" id="PF12836">
    <property type="entry name" value="HHH_3"/>
    <property type="match status" value="1"/>
</dbReference>
<dbReference type="PANTHER" id="PTHR21180:SF32">
    <property type="entry name" value="ENDONUCLEASE_EXONUCLEASE_PHOSPHATASE FAMILY DOMAIN-CONTAINING PROTEIN 1"/>
    <property type="match status" value="1"/>
</dbReference>
<dbReference type="SUPFAM" id="SSF47781">
    <property type="entry name" value="RuvA domain 2-like"/>
    <property type="match status" value="1"/>
</dbReference>
<keyword evidence="2" id="KW-0812">Transmembrane</keyword>
<reference evidence="4 5" key="1">
    <citation type="submission" date="2024-07" db="EMBL/GenBank/DDBJ databases">
        <authorList>
            <person name="Thanompreechachai J."/>
            <person name="Duangmal K."/>
        </authorList>
    </citation>
    <scope>NUCLEOTIDE SEQUENCE [LARGE SCALE GENOMIC DNA]</scope>
    <source>
        <strain evidence="4 5">TBRC 1896</strain>
    </source>
</reference>
<dbReference type="RefSeq" id="WP_370718095.1">
    <property type="nucleotide sequence ID" value="NZ_JBGGTQ010000003.1"/>
</dbReference>
<proteinExistence type="predicted"/>
<dbReference type="InterPro" id="IPR010994">
    <property type="entry name" value="RuvA_2-like"/>
</dbReference>
<dbReference type="SMART" id="SM00278">
    <property type="entry name" value="HhH1"/>
    <property type="match status" value="2"/>
</dbReference>
<evidence type="ECO:0000256" key="1">
    <source>
        <dbReference type="SAM" id="MobiDB-lite"/>
    </source>
</evidence>
<dbReference type="Gene3D" id="3.10.560.10">
    <property type="entry name" value="Outer membrane lipoprotein wza domain like"/>
    <property type="match status" value="1"/>
</dbReference>
<keyword evidence="2" id="KW-1133">Transmembrane helix</keyword>
<feature type="region of interest" description="Disordered" evidence="1">
    <location>
        <begin position="111"/>
        <end position="143"/>
    </location>
</feature>
<keyword evidence="5" id="KW-1185">Reference proteome</keyword>